<dbReference type="InterPro" id="IPR000086">
    <property type="entry name" value="NUDIX_hydrolase_dom"/>
</dbReference>
<dbReference type="InterPro" id="IPR015797">
    <property type="entry name" value="NUDIX_hydrolase-like_dom_sf"/>
</dbReference>
<dbReference type="SUPFAM" id="SSF55811">
    <property type="entry name" value="Nudix"/>
    <property type="match status" value="1"/>
</dbReference>
<dbReference type="Proteomes" id="UP001292216">
    <property type="component" value="Unassembled WGS sequence"/>
</dbReference>
<keyword evidence="3" id="KW-0378">Hydrolase</keyword>
<organism evidence="3 4">
    <name type="scientific">Paenibacillus phoenicis</name>
    <dbReference type="NCBI Taxonomy" id="554117"/>
    <lineage>
        <taxon>Bacteria</taxon>
        <taxon>Bacillati</taxon>
        <taxon>Bacillota</taxon>
        <taxon>Bacilli</taxon>
        <taxon>Bacillales</taxon>
        <taxon>Paenibacillaceae</taxon>
        <taxon>Paenibacillus</taxon>
    </lineage>
</organism>
<sequence>MSDSIPKLQWLEWAKQIQAISQAGLAYSKDMYDLERFEMLRGLSVEILSRYTEVETEKVKTLFAGETGYATPKVDVRGVVFQDDRILLVRERVDGAWALPGGWADIGLSPKEVAVKEVKEEAGLTVVPVRLLAVLDKKFHDHPPEAYHIYKIFILCERVGGQAEAGMETLEVGFFGRDELPSLSLERNTPKQIQRLFDLRHSTEVWFD</sequence>
<dbReference type="EMBL" id="JAYERP010000001">
    <property type="protein sequence ID" value="MEA3569186.1"/>
    <property type="molecule type" value="Genomic_DNA"/>
</dbReference>
<comment type="caution">
    <text evidence="3">The sequence shown here is derived from an EMBL/GenBank/DDBJ whole genome shotgun (WGS) entry which is preliminary data.</text>
</comment>
<reference evidence="3 4" key="1">
    <citation type="submission" date="2023-12" db="EMBL/GenBank/DDBJ databases">
        <title>Whole genome sequencing of Paenibacillus phoenicis isolated from the Phoenix Mars Lander spacecraft assembly facility.</title>
        <authorList>
            <person name="Garcia A."/>
            <person name="Venkateswaran K."/>
        </authorList>
    </citation>
    <scope>NUCLEOTIDE SEQUENCE [LARGE SCALE GENOMIC DNA]</scope>
    <source>
        <strain evidence="3 4">3PO2SA</strain>
    </source>
</reference>
<evidence type="ECO:0000259" key="2">
    <source>
        <dbReference type="PROSITE" id="PS51462"/>
    </source>
</evidence>
<keyword evidence="4" id="KW-1185">Reference proteome</keyword>
<dbReference type="Gene3D" id="3.90.79.10">
    <property type="entry name" value="Nucleoside Triphosphate Pyrophosphohydrolase"/>
    <property type="match status" value="1"/>
</dbReference>
<dbReference type="GO" id="GO:0016787">
    <property type="term" value="F:hydrolase activity"/>
    <property type="evidence" value="ECO:0007669"/>
    <property type="project" value="UniProtKB-KW"/>
</dbReference>
<dbReference type="EC" id="3.6.-.-" evidence="3"/>
<dbReference type="Pfam" id="PF00293">
    <property type="entry name" value="NUDIX"/>
    <property type="match status" value="1"/>
</dbReference>
<evidence type="ECO:0000256" key="1">
    <source>
        <dbReference type="ARBA" id="ARBA00005582"/>
    </source>
</evidence>
<accession>A0ABU5PGW3</accession>
<proteinExistence type="inferred from homology"/>
<dbReference type="Gene3D" id="6.10.250.1120">
    <property type="match status" value="1"/>
</dbReference>
<feature type="domain" description="Nudix hydrolase" evidence="2">
    <location>
        <begin position="71"/>
        <end position="199"/>
    </location>
</feature>
<dbReference type="InterPro" id="IPR059176">
    <property type="entry name" value="UDP-X_N"/>
</dbReference>
<dbReference type="PANTHER" id="PTHR43736:SF1">
    <property type="entry name" value="DIHYDRONEOPTERIN TRIPHOSPHATE DIPHOSPHATASE"/>
    <property type="match status" value="1"/>
</dbReference>
<dbReference type="PROSITE" id="PS51462">
    <property type="entry name" value="NUDIX"/>
    <property type="match status" value="1"/>
</dbReference>
<name>A0ABU5PGW3_9BACL</name>
<evidence type="ECO:0000313" key="4">
    <source>
        <dbReference type="Proteomes" id="UP001292216"/>
    </source>
</evidence>
<dbReference type="CDD" id="cd04672">
    <property type="entry name" value="NUDIX_CDP-Chase_like"/>
    <property type="match status" value="1"/>
</dbReference>
<gene>
    <name evidence="3" type="ORF">U9M73_04160</name>
</gene>
<dbReference type="PANTHER" id="PTHR43736">
    <property type="entry name" value="ADP-RIBOSE PYROPHOSPHATASE"/>
    <property type="match status" value="1"/>
</dbReference>
<evidence type="ECO:0000313" key="3">
    <source>
        <dbReference type="EMBL" id="MEA3569186.1"/>
    </source>
</evidence>
<dbReference type="RefSeq" id="WP_323076402.1">
    <property type="nucleotide sequence ID" value="NZ_CBCSKM010000042.1"/>
</dbReference>
<protein>
    <submittedName>
        <fullName evidence="3">NUDIX hydrolase</fullName>
        <ecNumber evidence="3">3.6.-.-</ecNumber>
    </submittedName>
</protein>
<comment type="similarity">
    <text evidence="1">Belongs to the Nudix hydrolase family.</text>
</comment>
<dbReference type="Pfam" id="PF12535">
    <property type="entry name" value="Nudix_N"/>
    <property type="match status" value="1"/>
</dbReference>